<feature type="transmembrane region" description="Helical" evidence="5">
    <location>
        <begin position="205"/>
        <end position="222"/>
    </location>
</feature>
<evidence type="ECO:0000313" key="8">
    <source>
        <dbReference type="Proteomes" id="UP000494203"/>
    </source>
</evidence>
<protein>
    <recommendedName>
        <fullName evidence="6">O-antigen ligase-related domain-containing protein</fullName>
    </recommendedName>
</protein>
<dbReference type="AlphaFoldDB" id="A0A6S7CY87"/>
<reference evidence="7 8" key="1">
    <citation type="submission" date="2020-04" db="EMBL/GenBank/DDBJ databases">
        <authorList>
            <person name="De Canck E."/>
        </authorList>
    </citation>
    <scope>NUCLEOTIDE SEQUENCE [LARGE SCALE GENOMIC DNA]</scope>
    <source>
        <strain evidence="7 8">LMG 26788</strain>
    </source>
</reference>
<feature type="transmembrane region" description="Helical" evidence="5">
    <location>
        <begin position="331"/>
        <end position="354"/>
    </location>
</feature>
<evidence type="ECO:0000256" key="1">
    <source>
        <dbReference type="ARBA" id="ARBA00004141"/>
    </source>
</evidence>
<dbReference type="InterPro" id="IPR051533">
    <property type="entry name" value="WaaL-like"/>
</dbReference>
<feature type="transmembrane region" description="Helical" evidence="5">
    <location>
        <begin position="229"/>
        <end position="248"/>
    </location>
</feature>
<feature type="domain" description="O-antigen ligase-related" evidence="6">
    <location>
        <begin position="190"/>
        <end position="342"/>
    </location>
</feature>
<dbReference type="PANTHER" id="PTHR37422">
    <property type="entry name" value="TEICHURONIC ACID BIOSYNTHESIS PROTEIN TUAE"/>
    <property type="match status" value="1"/>
</dbReference>
<dbReference type="InterPro" id="IPR007016">
    <property type="entry name" value="O-antigen_ligase-rel_domated"/>
</dbReference>
<feature type="transmembrane region" description="Helical" evidence="5">
    <location>
        <begin position="396"/>
        <end position="414"/>
    </location>
</feature>
<dbReference type="GO" id="GO:0016020">
    <property type="term" value="C:membrane"/>
    <property type="evidence" value="ECO:0007669"/>
    <property type="project" value="UniProtKB-SubCell"/>
</dbReference>
<feature type="transmembrane region" description="Helical" evidence="5">
    <location>
        <begin position="59"/>
        <end position="81"/>
    </location>
</feature>
<dbReference type="Pfam" id="PF04932">
    <property type="entry name" value="Wzy_C"/>
    <property type="match status" value="1"/>
</dbReference>
<evidence type="ECO:0000313" key="7">
    <source>
        <dbReference type="EMBL" id="CAB3867418.1"/>
    </source>
</evidence>
<feature type="transmembrane region" description="Helical" evidence="5">
    <location>
        <begin position="366"/>
        <end position="384"/>
    </location>
</feature>
<keyword evidence="2 5" id="KW-0812">Transmembrane</keyword>
<name>A0A6S7CY87_9BURK</name>
<feature type="transmembrane region" description="Helical" evidence="5">
    <location>
        <begin position="116"/>
        <end position="133"/>
    </location>
</feature>
<proteinExistence type="predicted"/>
<accession>A0A6S7CY87</accession>
<feature type="transmembrane region" description="Helical" evidence="5">
    <location>
        <begin position="153"/>
        <end position="170"/>
    </location>
</feature>
<comment type="subcellular location">
    <subcellularLocation>
        <location evidence="1">Membrane</location>
        <topology evidence="1">Multi-pass membrane protein</topology>
    </subcellularLocation>
</comment>
<sequence length="423" mass="46705">MSINCLRSVAFLTLLIPALALTSAVGGPAILYLTAVIALTAMAMNLVRSGEPFALRELWPMAVALMAPLLAMLVSSTYLGVWSSSEIEKLLRFALAVPVCWLLLRVPRNWLQHVQWSFLFGAFAGSLMLIYIVHSPSLGRGAVSDFGGRYNAVAFADLTILFGLGALLTLPWRLSPWPRLEAGLKIAAVPLSIYGVWVSQTRSSWALLLVFGLVYLLTKRQWRLRSKLLFLGGLVMVMAVVAAVSWHSKESRWKGVVSDLNRYEQHDRDTSVGIRIQLWEASWLMFKQSPLVGVGVPHFRSELVKLQKQGIVTEEVAVGYGEPHNDMLGALAGYGLLGLLSILALYLIPAAIFWRRSASNDPVVHVGSQIGMLFCLGYFVFSLSEMMFRNMRSVPIYALTVVVLYALTSARTGLAQQHLAARR</sequence>
<evidence type="ECO:0000256" key="3">
    <source>
        <dbReference type="ARBA" id="ARBA00022989"/>
    </source>
</evidence>
<keyword evidence="8" id="KW-1185">Reference proteome</keyword>
<dbReference type="Proteomes" id="UP000494203">
    <property type="component" value="Unassembled WGS sequence"/>
</dbReference>
<keyword evidence="3 5" id="KW-1133">Transmembrane helix</keyword>
<keyword evidence="4 5" id="KW-0472">Membrane</keyword>
<evidence type="ECO:0000259" key="6">
    <source>
        <dbReference type="Pfam" id="PF04932"/>
    </source>
</evidence>
<dbReference type="RefSeq" id="WP_175131297.1">
    <property type="nucleotide sequence ID" value="NZ_CADIJV010000001.1"/>
</dbReference>
<organism evidence="7 8">
    <name type="scientific">Achromobacter pulmonis</name>
    <dbReference type="NCBI Taxonomy" id="1389932"/>
    <lineage>
        <taxon>Bacteria</taxon>
        <taxon>Pseudomonadati</taxon>
        <taxon>Pseudomonadota</taxon>
        <taxon>Betaproteobacteria</taxon>
        <taxon>Burkholderiales</taxon>
        <taxon>Alcaligenaceae</taxon>
        <taxon>Achromobacter</taxon>
    </lineage>
</organism>
<dbReference type="EMBL" id="CADIKZ010000006">
    <property type="protein sequence ID" value="CAB3867418.1"/>
    <property type="molecule type" value="Genomic_DNA"/>
</dbReference>
<feature type="transmembrane region" description="Helical" evidence="5">
    <location>
        <begin position="30"/>
        <end position="47"/>
    </location>
</feature>
<evidence type="ECO:0000256" key="4">
    <source>
        <dbReference type="ARBA" id="ARBA00023136"/>
    </source>
</evidence>
<evidence type="ECO:0000256" key="2">
    <source>
        <dbReference type="ARBA" id="ARBA00022692"/>
    </source>
</evidence>
<dbReference type="PANTHER" id="PTHR37422:SF17">
    <property type="entry name" value="O-ANTIGEN LIGASE"/>
    <property type="match status" value="1"/>
</dbReference>
<feature type="transmembrane region" description="Helical" evidence="5">
    <location>
        <begin position="87"/>
        <end position="104"/>
    </location>
</feature>
<evidence type="ECO:0000256" key="5">
    <source>
        <dbReference type="SAM" id="Phobius"/>
    </source>
</evidence>
<gene>
    <name evidence="7" type="ORF">LMG26788_02595</name>
</gene>